<organism evidence="2">
    <name type="scientific">Anopheles funestus</name>
    <name type="common">African malaria mosquito</name>
    <dbReference type="NCBI Taxonomy" id="62324"/>
    <lineage>
        <taxon>Eukaryota</taxon>
        <taxon>Metazoa</taxon>
        <taxon>Ecdysozoa</taxon>
        <taxon>Arthropoda</taxon>
        <taxon>Hexapoda</taxon>
        <taxon>Insecta</taxon>
        <taxon>Pterygota</taxon>
        <taxon>Neoptera</taxon>
        <taxon>Endopterygota</taxon>
        <taxon>Diptera</taxon>
        <taxon>Nematocera</taxon>
        <taxon>Culicoidea</taxon>
        <taxon>Culicidae</taxon>
        <taxon>Anophelinae</taxon>
        <taxon>Anopheles</taxon>
    </lineage>
</organism>
<evidence type="ECO:0000313" key="2">
    <source>
        <dbReference type="EnsemblMetazoa" id="AFUN002307-PA"/>
    </source>
</evidence>
<proteinExistence type="predicted"/>
<dbReference type="GO" id="GO:0005634">
    <property type="term" value="C:nucleus"/>
    <property type="evidence" value="ECO:0007669"/>
    <property type="project" value="InterPro"/>
</dbReference>
<dbReference type="AlphaFoldDB" id="A0A182R807"/>
<dbReference type="GO" id="GO:0008270">
    <property type="term" value="F:zinc ion binding"/>
    <property type="evidence" value="ECO:0007669"/>
    <property type="project" value="InterPro"/>
</dbReference>
<name>A0A182R807_ANOFN</name>
<dbReference type="VEuPathDB" id="VectorBase:AFUN2_005184"/>
<dbReference type="Pfam" id="PF07776">
    <property type="entry name" value="zf-AD"/>
    <property type="match status" value="1"/>
</dbReference>
<dbReference type="EnsemblMetazoa" id="AFUN002307-RA">
    <property type="protein sequence ID" value="AFUN002307-PA"/>
    <property type="gene ID" value="AFUN002307"/>
</dbReference>
<sequence length="263" mass="30085">MEPEIVVPTSEDKDYCHFCFGAANLHTVFPLVRPDLLSFIDNIMGISITPEAYESFSLCSECISTLDMFIKFRNKSRSHYEKMREAKIRNQAVKRMFPILRDNMSQFSPFRSLVEPANRLDMSTANDGANLNESLEQSTSMNSNFQGENDDCTGSACKRNYTQLTYDLDPESSAKKARIQNGTKHKTRFHHIREIMNRFRNNRLQINNVSATSPVSSRQNGFHFTNHQPLLNDNTSKSYPISCKPCVVVVKKFPAHNIDLCKL</sequence>
<accession>A0A182R807</accession>
<dbReference type="InterPro" id="IPR012934">
    <property type="entry name" value="Znf_AD"/>
</dbReference>
<dbReference type="SMART" id="SM00868">
    <property type="entry name" value="zf-AD"/>
    <property type="match status" value="1"/>
</dbReference>
<feature type="domain" description="ZAD" evidence="1">
    <location>
        <begin position="15"/>
        <end position="86"/>
    </location>
</feature>
<dbReference type="SUPFAM" id="SSF57716">
    <property type="entry name" value="Glucocorticoid receptor-like (DNA-binding domain)"/>
    <property type="match status" value="1"/>
</dbReference>
<protein>
    <recommendedName>
        <fullName evidence="1">ZAD domain-containing protein</fullName>
    </recommendedName>
</protein>
<reference evidence="2" key="1">
    <citation type="submission" date="2020-05" db="UniProtKB">
        <authorList>
            <consortium name="EnsemblMetazoa"/>
        </authorList>
    </citation>
    <scope>IDENTIFICATION</scope>
    <source>
        <strain evidence="2">FUMOZ</strain>
    </source>
</reference>
<dbReference type="VEuPathDB" id="VectorBase:AFUN002307"/>
<evidence type="ECO:0000259" key="1">
    <source>
        <dbReference type="SMART" id="SM00868"/>
    </source>
</evidence>